<dbReference type="GO" id="GO:0006259">
    <property type="term" value="P:DNA metabolic process"/>
    <property type="evidence" value="ECO:0007669"/>
    <property type="project" value="InterPro"/>
</dbReference>
<name>A0A9W4QWV0_PSEHA</name>
<gene>
    <name evidence="1" type="ORF">PSEHALCIP103_01534</name>
</gene>
<dbReference type="AlphaFoldDB" id="A0A9W4QWV0"/>
<organism evidence="1 2">
    <name type="scientific">Pseudoalteromonas haloplanktis</name>
    <name type="common">Alteromonas haloplanktis</name>
    <dbReference type="NCBI Taxonomy" id="228"/>
    <lineage>
        <taxon>Bacteria</taxon>
        <taxon>Pseudomonadati</taxon>
        <taxon>Pseudomonadota</taxon>
        <taxon>Gammaproteobacteria</taxon>
        <taxon>Alteromonadales</taxon>
        <taxon>Pseudoalteromonadaceae</taxon>
        <taxon>Pseudoalteromonas</taxon>
    </lineage>
</organism>
<keyword evidence="2" id="KW-1185">Reference proteome</keyword>
<dbReference type="Pfam" id="PF03837">
    <property type="entry name" value="RecT"/>
    <property type="match status" value="1"/>
</dbReference>
<sequence length="259" mass="29015">MSISQQEYENLLYSKLYGCESQYQAYLAEHNEKLNFNAELNYMYKAVMSGVGIEGGFPYTPLESIVESFLKAAKLGLSLDPSEQFCFLRSQYDHSTGLYHTELGLGYKGVLHLAYRSGKVKQIVSNVFYNKDNFQFNGPNSKVTHSMTVLSTSARGNLAGGYCQTELVDGSFIVTVMPPEEILAIEEQGKSVGNPAWLSAHVNQMREKTLILRHWKTLYPAIYSSSLLDSSQIFDDECEEFPFSSPSQGFSESQTIGSY</sequence>
<dbReference type="EMBL" id="CAMAPB010000018">
    <property type="protein sequence ID" value="CAH9056831.1"/>
    <property type="molecule type" value="Genomic_DNA"/>
</dbReference>
<dbReference type="GO" id="GO:0003677">
    <property type="term" value="F:DNA binding"/>
    <property type="evidence" value="ECO:0007669"/>
    <property type="project" value="InterPro"/>
</dbReference>
<accession>A0A9W4QWV0</accession>
<dbReference type="RefSeq" id="WP_262976521.1">
    <property type="nucleotide sequence ID" value="NZ_CAMAPB010000018.1"/>
</dbReference>
<reference evidence="1" key="1">
    <citation type="submission" date="2022-07" db="EMBL/GenBank/DDBJ databases">
        <authorList>
            <person name="Criscuolo A."/>
        </authorList>
    </citation>
    <scope>NUCLEOTIDE SEQUENCE</scope>
    <source>
        <strain evidence="1">CIP103197</strain>
    </source>
</reference>
<dbReference type="InterPro" id="IPR018330">
    <property type="entry name" value="RecT_fam"/>
</dbReference>
<evidence type="ECO:0000313" key="1">
    <source>
        <dbReference type="EMBL" id="CAH9056831.1"/>
    </source>
</evidence>
<proteinExistence type="predicted"/>
<protein>
    <submittedName>
        <fullName evidence="1">Uncharacterized protein</fullName>
    </submittedName>
</protein>
<comment type="caution">
    <text evidence="1">The sequence shown here is derived from an EMBL/GenBank/DDBJ whole genome shotgun (WGS) entry which is preliminary data.</text>
</comment>
<dbReference type="Proteomes" id="UP001152447">
    <property type="component" value="Unassembled WGS sequence"/>
</dbReference>
<evidence type="ECO:0000313" key="2">
    <source>
        <dbReference type="Proteomes" id="UP001152447"/>
    </source>
</evidence>